<keyword evidence="4" id="KW-0862">Zinc</keyword>
<feature type="compositionally biased region" description="Low complexity" evidence="5">
    <location>
        <begin position="222"/>
        <end position="254"/>
    </location>
</feature>
<dbReference type="PANTHER" id="PTHR23057">
    <property type="entry name" value="JUXTAPOSED WITH ANOTHER ZINC FINGER PROTEIN 1"/>
    <property type="match status" value="1"/>
</dbReference>
<keyword evidence="7" id="KW-1185">Reference proteome</keyword>
<sequence length="377" mass="41037">MDSYAPSPAHFTSSREIEPIPVQTLSQAQLHSHPLFSSNNSVTNRMSWSEQFDTFTASQTFPMSSSLQLSRSPSPCPISLSPAPFSPGGYFNHVHTLEQDFCSNFSCCGLCLAGMHQLIDHFEENHAVVFGKDGRPIYPVTEDTTTPQTSSDSDMSHDTQDRCSSIIADYPQTHPPLSPSSMLSEGIGTDARLAFQTEHLSKPNRLFSDIMADFDPFDYDLSSSSSSAMSSASSSARSSPIPSQPICLPPSLLTIPPPSVNNNSDHDQDMLIDVVDMPPLSGAKTHGGTPKEKKQVHIGRPPKPRVFDVGGRRGKSVEGQSPQKRRDREKAYKCPHSGCSKQYLNPNGLKYHLEKGTCSIDPSYVPPAQSPAIATQA</sequence>
<dbReference type="EMBL" id="OZ037952">
    <property type="protein sequence ID" value="CAL1717376.1"/>
    <property type="molecule type" value="Genomic_DNA"/>
</dbReference>
<feature type="region of interest" description="Disordered" evidence="5">
    <location>
        <begin position="281"/>
        <end position="335"/>
    </location>
</feature>
<protein>
    <recommendedName>
        <fullName evidence="8">C2H2-type domain-containing protein</fullName>
    </recommendedName>
</protein>
<accession>A0ABP1EBI8</accession>
<keyword evidence="2" id="KW-0677">Repeat</keyword>
<dbReference type="Proteomes" id="UP001497453">
    <property type="component" value="Chromosome 9"/>
</dbReference>
<evidence type="ECO:0000256" key="3">
    <source>
        <dbReference type="ARBA" id="ARBA00022771"/>
    </source>
</evidence>
<evidence type="ECO:0000313" key="7">
    <source>
        <dbReference type="Proteomes" id="UP001497453"/>
    </source>
</evidence>
<name>A0ABP1EBI8_9APHY</name>
<proteinExistence type="predicted"/>
<evidence type="ECO:0008006" key="8">
    <source>
        <dbReference type="Google" id="ProtNLM"/>
    </source>
</evidence>
<gene>
    <name evidence="6" type="ORF">GFSPODELE1_LOCUS11200</name>
</gene>
<evidence type="ECO:0000256" key="1">
    <source>
        <dbReference type="ARBA" id="ARBA00022723"/>
    </source>
</evidence>
<keyword evidence="1" id="KW-0479">Metal-binding</keyword>
<keyword evidence="3" id="KW-0863">Zinc-finger</keyword>
<evidence type="ECO:0000256" key="5">
    <source>
        <dbReference type="SAM" id="MobiDB-lite"/>
    </source>
</evidence>
<evidence type="ECO:0000256" key="2">
    <source>
        <dbReference type="ARBA" id="ARBA00022737"/>
    </source>
</evidence>
<dbReference type="InterPro" id="IPR051580">
    <property type="entry name" value="ZnF-Chromatin_assoc"/>
</dbReference>
<feature type="region of interest" description="Disordered" evidence="5">
    <location>
        <begin position="222"/>
        <end position="266"/>
    </location>
</feature>
<evidence type="ECO:0000256" key="4">
    <source>
        <dbReference type="ARBA" id="ARBA00022833"/>
    </source>
</evidence>
<reference evidence="7" key="1">
    <citation type="submission" date="2024-04" db="EMBL/GenBank/DDBJ databases">
        <authorList>
            <person name="Shaw F."/>
            <person name="Minotto A."/>
        </authorList>
    </citation>
    <scope>NUCLEOTIDE SEQUENCE [LARGE SCALE GENOMIC DNA]</scope>
</reference>
<dbReference type="PANTHER" id="PTHR23057:SF0">
    <property type="entry name" value="JUXTAPOSED WITH ANOTHER ZINC FINGER PROTEIN 1"/>
    <property type="match status" value="1"/>
</dbReference>
<organism evidence="6 7">
    <name type="scientific">Somion occarium</name>
    <dbReference type="NCBI Taxonomy" id="3059160"/>
    <lineage>
        <taxon>Eukaryota</taxon>
        <taxon>Fungi</taxon>
        <taxon>Dikarya</taxon>
        <taxon>Basidiomycota</taxon>
        <taxon>Agaricomycotina</taxon>
        <taxon>Agaricomycetes</taxon>
        <taxon>Polyporales</taxon>
        <taxon>Cerrenaceae</taxon>
        <taxon>Somion</taxon>
    </lineage>
</organism>
<evidence type="ECO:0000313" key="6">
    <source>
        <dbReference type="EMBL" id="CAL1717376.1"/>
    </source>
</evidence>